<dbReference type="AlphaFoldDB" id="A0A124GR85"/>
<proteinExistence type="predicted"/>
<dbReference type="STRING" id="48697.A0A124GR85"/>
<evidence type="ECO:0000313" key="1">
    <source>
        <dbReference type="EMBL" id="KUM60441.1"/>
    </source>
</evidence>
<keyword evidence="2" id="KW-1185">Reference proteome</keyword>
<dbReference type="CDD" id="cd12148">
    <property type="entry name" value="fungal_TF_MHR"/>
    <property type="match status" value="1"/>
</dbReference>
<accession>A0A124GR85</accession>
<evidence type="ECO:0000313" key="2">
    <source>
        <dbReference type="Proteomes" id="UP000055045"/>
    </source>
</evidence>
<gene>
    <name evidence="1" type="ORF">ACN42_g6683</name>
</gene>
<reference evidence="1 2" key="1">
    <citation type="submission" date="2015-10" db="EMBL/GenBank/DDBJ databases">
        <title>Genome sequencing of Penicillium freii.</title>
        <authorList>
            <person name="Nguyen H.D."/>
            <person name="Visagie C.M."/>
            <person name="Seifert K.A."/>
        </authorList>
    </citation>
    <scope>NUCLEOTIDE SEQUENCE [LARGE SCALE GENOMIC DNA]</scope>
    <source>
        <strain evidence="1 2">DAOM 242723</strain>
    </source>
</reference>
<organism evidence="1 2">
    <name type="scientific">Penicillium freii</name>
    <dbReference type="NCBI Taxonomy" id="48697"/>
    <lineage>
        <taxon>Eukaryota</taxon>
        <taxon>Fungi</taxon>
        <taxon>Dikarya</taxon>
        <taxon>Ascomycota</taxon>
        <taxon>Pezizomycotina</taxon>
        <taxon>Eurotiomycetes</taxon>
        <taxon>Eurotiomycetidae</taxon>
        <taxon>Eurotiales</taxon>
        <taxon>Aspergillaceae</taxon>
        <taxon>Penicillium</taxon>
    </lineage>
</organism>
<dbReference type="EMBL" id="LLXE01000174">
    <property type="protein sequence ID" value="KUM60441.1"/>
    <property type="molecule type" value="Genomic_DNA"/>
</dbReference>
<evidence type="ECO:0008006" key="3">
    <source>
        <dbReference type="Google" id="ProtNLM"/>
    </source>
</evidence>
<comment type="caution">
    <text evidence="1">The sequence shown here is derived from an EMBL/GenBank/DDBJ whole genome shotgun (WGS) entry which is preliminary data.</text>
</comment>
<dbReference type="Proteomes" id="UP000055045">
    <property type="component" value="Unassembled WGS sequence"/>
</dbReference>
<name>A0A124GR85_PENFR</name>
<protein>
    <recommendedName>
        <fullName evidence="3">Transcription factor domain-containing protein</fullName>
    </recommendedName>
</protein>
<sequence length="188" mass="21090">MQMCLESAQHIISILSSLQSQGLLETFLPFDLESVFVSTIILLMGPAIDPRVLESHPNWLEKAYAIFDEMIRDGNQVAKFRRSELQQLHETLIGCLSGDQPRHLPVPEFFQQPVVLPDPASPSSTLIPGAIPQSVRYDDALLRPDPDFDVECDFSTMLTSAEIMAVADSIESYDTEWVSNAMIEHSIW</sequence>